<dbReference type="RefSeq" id="WP_216835289.1">
    <property type="nucleotide sequence ID" value="NZ_JAFNJS010000001.1"/>
</dbReference>
<protein>
    <submittedName>
        <fullName evidence="1">Uncharacterized protein</fullName>
    </submittedName>
</protein>
<dbReference type="Proteomes" id="UP001595420">
    <property type="component" value="Unassembled WGS sequence"/>
</dbReference>
<evidence type="ECO:0000313" key="1">
    <source>
        <dbReference type="EMBL" id="MFC2999390.1"/>
    </source>
</evidence>
<sequence length="250" mass="25798">MAKLLTPLNLGALDLCHRAVFPGAGWSPDGALHPPSAPLAYGRQASPGGLVITRRLAARATFRRAHWPATVAAVHATGGFILAQLPLPDRIDDCRQAAEDARQAGFDGVEIAVPEDRTALGLGALDAVIADWAAERVGLRLTPPGASQGHSPSPLAATEAVLREVNEREVAFVHLAGAGACPGPDLYGVAGARRLRAAIAWPMLVSGPFTPASALAAVELRWADAVGFETAEDGPALLAALRGAASSQDR</sequence>
<dbReference type="PANTHER" id="PTHR22893">
    <property type="entry name" value="NADH OXIDOREDUCTASE-RELATED"/>
    <property type="match status" value="1"/>
</dbReference>
<name>A0ABV7BNZ2_9PROT</name>
<accession>A0ABV7BNZ2</accession>
<proteinExistence type="predicted"/>
<dbReference type="PANTHER" id="PTHR22893:SF91">
    <property type="entry name" value="NADPH DEHYDROGENASE 2-RELATED"/>
    <property type="match status" value="1"/>
</dbReference>
<organism evidence="1 2">
    <name type="scientific">Falsiroseomonas tokyonensis</name>
    <dbReference type="NCBI Taxonomy" id="430521"/>
    <lineage>
        <taxon>Bacteria</taxon>
        <taxon>Pseudomonadati</taxon>
        <taxon>Pseudomonadota</taxon>
        <taxon>Alphaproteobacteria</taxon>
        <taxon>Acetobacterales</taxon>
        <taxon>Roseomonadaceae</taxon>
        <taxon>Falsiroseomonas</taxon>
    </lineage>
</organism>
<comment type="caution">
    <text evidence="1">The sequence shown here is derived from an EMBL/GenBank/DDBJ whole genome shotgun (WGS) entry which is preliminary data.</text>
</comment>
<dbReference type="EMBL" id="JBHRSB010000001">
    <property type="protein sequence ID" value="MFC2999390.1"/>
    <property type="molecule type" value="Genomic_DNA"/>
</dbReference>
<evidence type="ECO:0000313" key="2">
    <source>
        <dbReference type="Proteomes" id="UP001595420"/>
    </source>
</evidence>
<keyword evidence="2" id="KW-1185">Reference proteome</keyword>
<gene>
    <name evidence="1" type="ORF">ACFOD3_05755</name>
</gene>
<dbReference type="InterPro" id="IPR045247">
    <property type="entry name" value="Oye-like"/>
</dbReference>
<reference evidence="2" key="1">
    <citation type="journal article" date="2019" name="Int. J. Syst. Evol. Microbiol.">
        <title>The Global Catalogue of Microorganisms (GCM) 10K type strain sequencing project: providing services to taxonomists for standard genome sequencing and annotation.</title>
        <authorList>
            <consortium name="The Broad Institute Genomics Platform"/>
            <consortium name="The Broad Institute Genome Sequencing Center for Infectious Disease"/>
            <person name="Wu L."/>
            <person name="Ma J."/>
        </authorList>
    </citation>
    <scope>NUCLEOTIDE SEQUENCE [LARGE SCALE GENOMIC DNA]</scope>
    <source>
        <strain evidence="2">CGMCC 1.16855</strain>
    </source>
</reference>